<reference evidence="1" key="2">
    <citation type="submission" date="2023-05" db="EMBL/GenBank/DDBJ databases">
        <authorList>
            <person name="Fouks B."/>
        </authorList>
    </citation>
    <scope>NUCLEOTIDE SEQUENCE</scope>
    <source>
        <strain evidence="1">Stay&amp;Tobe</strain>
        <tissue evidence="1">Testes</tissue>
    </source>
</reference>
<protein>
    <submittedName>
        <fullName evidence="1">Uncharacterized protein</fullName>
    </submittedName>
</protein>
<keyword evidence="2" id="KW-1185">Reference proteome</keyword>
<evidence type="ECO:0000313" key="2">
    <source>
        <dbReference type="Proteomes" id="UP001233999"/>
    </source>
</evidence>
<dbReference type="EMBL" id="JASPKZ010003046">
    <property type="protein sequence ID" value="KAJ9594425.1"/>
    <property type="molecule type" value="Genomic_DNA"/>
</dbReference>
<proteinExistence type="predicted"/>
<organism evidence="1 2">
    <name type="scientific">Diploptera punctata</name>
    <name type="common">Pacific beetle cockroach</name>
    <dbReference type="NCBI Taxonomy" id="6984"/>
    <lineage>
        <taxon>Eukaryota</taxon>
        <taxon>Metazoa</taxon>
        <taxon>Ecdysozoa</taxon>
        <taxon>Arthropoda</taxon>
        <taxon>Hexapoda</taxon>
        <taxon>Insecta</taxon>
        <taxon>Pterygota</taxon>
        <taxon>Neoptera</taxon>
        <taxon>Polyneoptera</taxon>
        <taxon>Dictyoptera</taxon>
        <taxon>Blattodea</taxon>
        <taxon>Blaberoidea</taxon>
        <taxon>Blaberidae</taxon>
        <taxon>Diplopterinae</taxon>
        <taxon>Diploptera</taxon>
    </lineage>
</organism>
<feature type="non-terminal residue" evidence="1">
    <location>
        <position position="1"/>
    </location>
</feature>
<accession>A0AAD8A8D9</accession>
<dbReference type="Proteomes" id="UP001233999">
    <property type="component" value="Unassembled WGS sequence"/>
</dbReference>
<sequence length="64" mass="7318">NILYYYLGNCSYTLLIHERSMDRCSETAALSLSLPCTALVTRINLRRITNPAVKAYKFPYISLT</sequence>
<comment type="caution">
    <text evidence="1">The sequence shown here is derived from an EMBL/GenBank/DDBJ whole genome shotgun (WGS) entry which is preliminary data.</text>
</comment>
<evidence type="ECO:0000313" key="1">
    <source>
        <dbReference type="EMBL" id="KAJ9594425.1"/>
    </source>
</evidence>
<reference evidence="1" key="1">
    <citation type="journal article" date="2023" name="IScience">
        <title>Live-bearing cockroach genome reveals convergent evolutionary mechanisms linked to viviparity in insects and beyond.</title>
        <authorList>
            <person name="Fouks B."/>
            <person name="Harrison M.C."/>
            <person name="Mikhailova A.A."/>
            <person name="Marchal E."/>
            <person name="English S."/>
            <person name="Carruthers M."/>
            <person name="Jennings E.C."/>
            <person name="Chiamaka E.L."/>
            <person name="Frigard R.A."/>
            <person name="Pippel M."/>
            <person name="Attardo G.M."/>
            <person name="Benoit J.B."/>
            <person name="Bornberg-Bauer E."/>
            <person name="Tobe S.S."/>
        </authorList>
    </citation>
    <scope>NUCLEOTIDE SEQUENCE</scope>
    <source>
        <strain evidence="1">Stay&amp;Tobe</strain>
    </source>
</reference>
<gene>
    <name evidence="1" type="ORF">L9F63_014150</name>
</gene>
<dbReference type="AlphaFoldDB" id="A0AAD8A8D9"/>
<feature type="non-terminal residue" evidence="1">
    <location>
        <position position="64"/>
    </location>
</feature>
<name>A0AAD8A8D9_DIPPU</name>